<evidence type="ECO:0000256" key="1">
    <source>
        <dbReference type="PROSITE-ProRule" id="PRU00453"/>
    </source>
</evidence>
<evidence type="ECO:0000256" key="2">
    <source>
        <dbReference type="SAM" id="MobiDB-lite"/>
    </source>
</evidence>
<keyword evidence="1" id="KW-0479">Metal-binding</keyword>
<feature type="compositionally biased region" description="Acidic residues" evidence="2">
    <location>
        <begin position="71"/>
        <end position="84"/>
    </location>
</feature>
<keyword evidence="5" id="KW-1185">Reference proteome</keyword>
<keyword evidence="1" id="KW-0862">Zinc</keyword>
<organism evidence="4 5">
    <name type="scientific">Caligus rogercresseyi</name>
    <name type="common">Sea louse</name>
    <dbReference type="NCBI Taxonomy" id="217165"/>
    <lineage>
        <taxon>Eukaryota</taxon>
        <taxon>Metazoa</taxon>
        <taxon>Ecdysozoa</taxon>
        <taxon>Arthropoda</taxon>
        <taxon>Crustacea</taxon>
        <taxon>Multicrustacea</taxon>
        <taxon>Hexanauplia</taxon>
        <taxon>Copepoda</taxon>
        <taxon>Siphonostomatoida</taxon>
        <taxon>Caligidae</taxon>
        <taxon>Caligus</taxon>
    </lineage>
</organism>
<dbReference type="CDD" id="cd23024">
    <property type="entry name" value="zf-HIT_ZNHIT2-3"/>
    <property type="match status" value="1"/>
</dbReference>
<dbReference type="OrthoDB" id="10005492at2759"/>
<dbReference type="PANTHER" id="PTHR15555">
    <property type="entry name" value="ZINC FINGER HIT DOMAIN CONTAINING PROTEIN 2 PROTEIN FON -RELATED"/>
    <property type="match status" value="1"/>
</dbReference>
<evidence type="ECO:0000313" key="5">
    <source>
        <dbReference type="Proteomes" id="UP000595437"/>
    </source>
</evidence>
<dbReference type="AlphaFoldDB" id="A0A7T8K0S9"/>
<dbReference type="EMBL" id="CP045900">
    <property type="protein sequence ID" value="QQP42278.1"/>
    <property type="molecule type" value="Genomic_DNA"/>
</dbReference>
<protein>
    <recommendedName>
        <fullName evidence="3">HIT-type domain-containing protein</fullName>
    </recommendedName>
</protein>
<sequence length="305" mass="34845">MSCGLCSEPAKYACPRCNIQYCSLKCYRCPEHASCSEEFYKEAIHEELKSSSGSDPSRIRGILEKIHRGEEEEEDSTDSDDDEDLDARLRDINLDDSEEVWSRLTPQEKRDFNKALESGEMEAYIPEYVPWWIKKPIAPLEDSSRIPLVTPDVQALPPHKKVSPSLPYTILNVLYSYAYAMRFVYGDYTDDPQLFNSMVLHLSLGLKNDGIFEGVDLALESAASRVDPLYSVSRDLTRSVKKDAILLARDYVLEALSDLRNSLKRQKKEDPILKKEIKLAVIKLEFLIAYAKTHWKGDILSLKIK</sequence>
<evidence type="ECO:0000259" key="3">
    <source>
        <dbReference type="PROSITE" id="PS51083"/>
    </source>
</evidence>
<reference evidence="5" key="1">
    <citation type="submission" date="2021-01" db="EMBL/GenBank/DDBJ databases">
        <title>Caligus Genome Assembly.</title>
        <authorList>
            <person name="Gallardo-Escarate C."/>
        </authorList>
    </citation>
    <scope>NUCLEOTIDE SEQUENCE [LARGE SCALE GENOMIC DNA]</scope>
</reference>
<dbReference type="PROSITE" id="PS51083">
    <property type="entry name" value="ZF_HIT"/>
    <property type="match status" value="1"/>
</dbReference>
<dbReference type="PANTHER" id="PTHR15555:SF0">
    <property type="entry name" value="ZINC FINGER HIT DOMAIN-CONTAINING PROTEIN 2"/>
    <property type="match status" value="1"/>
</dbReference>
<dbReference type="InterPro" id="IPR039646">
    <property type="entry name" value="ZNHIT2"/>
</dbReference>
<dbReference type="Proteomes" id="UP000595437">
    <property type="component" value="Chromosome 11"/>
</dbReference>
<keyword evidence="1" id="KW-0863">Zinc-finger</keyword>
<dbReference type="SUPFAM" id="SSF144232">
    <property type="entry name" value="HIT/MYND zinc finger-like"/>
    <property type="match status" value="1"/>
</dbReference>
<feature type="region of interest" description="Disordered" evidence="2">
    <location>
        <begin position="65"/>
        <end position="84"/>
    </location>
</feature>
<accession>A0A7T8K0S9</accession>
<name>A0A7T8K0S9_CALRO</name>
<evidence type="ECO:0000313" key="4">
    <source>
        <dbReference type="EMBL" id="QQP42278.1"/>
    </source>
</evidence>
<gene>
    <name evidence="4" type="ORF">FKW44_016889</name>
</gene>
<feature type="domain" description="HIT-type" evidence="3">
    <location>
        <begin position="3"/>
        <end position="35"/>
    </location>
</feature>
<proteinExistence type="predicted"/>
<dbReference type="GO" id="GO:0008270">
    <property type="term" value="F:zinc ion binding"/>
    <property type="evidence" value="ECO:0007669"/>
    <property type="project" value="UniProtKB-UniRule"/>
</dbReference>
<dbReference type="InterPro" id="IPR007529">
    <property type="entry name" value="Znf_HIT"/>
</dbReference>
<dbReference type="Gene3D" id="3.30.60.190">
    <property type="match status" value="1"/>
</dbReference>
<dbReference type="Pfam" id="PF04438">
    <property type="entry name" value="zf-HIT"/>
    <property type="match status" value="1"/>
</dbReference>